<evidence type="ECO:0000256" key="1">
    <source>
        <dbReference type="ARBA" id="ARBA00005454"/>
    </source>
</evidence>
<dbReference type="PANTHER" id="PTHR43512">
    <property type="entry name" value="TRANSLATION FACTOR GUF1-RELATED"/>
    <property type="match status" value="1"/>
</dbReference>
<dbReference type="EC" id="3.6.5.n1" evidence="11 12"/>
<dbReference type="InterPro" id="IPR000640">
    <property type="entry name" value="EFG_V-like"/>
</dbReference>
<dbReference type="SUPFAM" id="SSF52540">
    <property type="entry name" value="P-loop containing nucleoside triphosphate hydrolases"/>
    <property type="match status" value="1"/>
</dbReference>
<dbReference type="NCBIfam" id="TIGR01393">
    <property type="entry name" value="lepA"/>
    <property type="match status" value="1"/>
</dbReference>
<dbReference type="GO" id="GO:0005886">
    <property type="term" value="C:plasma membrane"/>
    <property type="evidence" value="ECO:0007669"/>
    <property type="project" value="UniProtKB-SubCell"/>
</dbReference>
<dbReference type="Pfam" id="PF00009">
    <property type="entry name" value="GTP_EFTU"/>
    <property type="match status" value="1"/>
</dbReference>
<dbReference type="Gene3D" id="3.30.70.240">
    <property type="match status" value="1"/>
</dbReference>
<evidence type="ECO:0000256" key="12">
    <source>
        <dbReference type="HAMAP-Rule" id="MF_00071"/>
    </source>
</evidence>
<dbReference type="InterPro" id="IPR004161">
    <property type="entry name" value="EFTu-like_2"/>
</dbReference>
<gene>
    <name evidence="12 14" type="primary">lepA</name>
    <name evidence="14" type="ORF">BUCINSTRO3249_0173</name>
</gene>
<evidence type="ECO:0000259" key="13">
    <source>
        <dbReference type="PROSITE" id="PS51722"/>
    </source>
</evidence>
<evidence type="ECO:0000256" key="8">
    <source>
        <dbReference type="ARBA" id="ARBA00050293"/>
    </source>
</evidence>
<accession>A0A3B1E0I2</accession>
<dbReference type="FunFam" id="3.40.50.300:FF:000078">
    <property type="entry name" value="Elongation factor 4"/>
    <property type="match status" value="1"/>
</dbReference>
<dbReference type="Gene3D" id="2.40.30.10">
    <property type="entry name" value="Translation factors"/>
    <property type="match status" value="1"/>
</dbReference>
<evidence type="ECO:0000256" key="4">
    <source>
        <dbReference type="ARBA" id="ARBA00022801"/>
    </source>
</evidence>
<dbReference type="InterPro" id="IPR005225">
    <property type="entry name" value="Small_GTP-bd"/>
</dbReference>
<keyword evidence="14" id="KW-0251">Elongation factor</keyword>
<keyword evidence="6 12" id="KW-0342">GTP-binding</keyword>
<evidence type="ECO:0000256" key="5">
    <source>
        <dbReference type="ARBA" id="ARBA00022917"/>
    </source>
</evidence>
<dbReference type="Pfam" id="PF03144">
    <property type="entry name" value="GTP_EFTU_D2"/>
    <property type="match status" value="1"/>
</dbReference>
<dbReference type="FunFam" id="3.30.70.240:FF:000007">
    <property type="entry name" value="Translation factor GUF1, mitochondrial"/>
    <property type="match status" value="1"/>
</dbReference>
<comment type="similarity">
    <text evidence="1 12">Belongs to the TRAFAC class translation factor GTPase superfamily. Classic translation factor GTPase family. LepA subfamily.</text>
</comment>
<evidence type="ECO:0000313" key="15">
    <source>
        <dbReference type="Proteomes" id="UP000271849"/>
    </source>
</evidence>
<dbReference type="PROSITE" id="PS00301">
    <property type="entry name" value="G_TR_1"/>
    <property type="match status" value="1"/>
</dbReference>
<dbReference type="GO" id="GO:0003746">
    <property type="term" value="F:translation elongation factor activity"/>
    <property type="evidence" value="ECO:0007669"/>
    <property type="project" value="UniProtKB-UniRule"/>
</dbReference>
<comment type="similarity">
    <text evidence="10">Belongs to the GTP-binding elongation factor family. LepA subfamily.</text>
</comment>
<dbReference type="FunFam" id="2.40.30.10:FF:000015">
    <property type="entry name" value="Translation factor GUF1, mitochondrial"/>
    <property type="match status" value="1"/>
</dbReference>
<dbReference type="FunFam" id="3.30.70.2570:FF:000001">
    <property type="entry name" value="Translation factor GUF1, mitochondrial"/>
    <property type="match status" value="1"/>
</dbReference>
<dbReference type="EMBL" id="LR025085">
    <property type="protein sequence ID" value="VAX76495.1"/>
    <property type="molecule type" value="Genomic_DNA"/>
</dbReference>
<feature type="binding site" evidence="12">
    <location>
        <begin position="14"/>
        <end position="19"/>
    </location>
    <ligand>
        <name>GTP</name>
        <dbReference type="ChEBI" id="CHEBI:37565"/>
    </ligand>
</feature>
<dbReference type="InterPro" id="IPR000795">
    <property type="entry name" value="T_Tr_GTP-bd_dom"/>
</dbReference>
<dbReference type="InterPro" id="IPR013842">
    <property type="entry name" value="LepA_CTD"/>
</dbReference>
<dbReference type="GO" id="GO:0005525">
    <property type="term" value="F:GTP binding"/>
    <property type="evidence" value="ECO:0007669"/>
    <property type="project" value="UniProtKB-UniRule"/>
</dbReference>
<evidence type="ECO:0000256" key="3">
    <source>
        <dbReference type="ARBA" id="ARBA00022741"/>
    </source>
</evidence>
<dbReference type="PANTHER" id="PTHR43512:SF4">
    <property type="entry name" value="TRANSLATION FACTOR GUF1 HOMOLOG, CHLOROPLASTIC"/>
    <property type="match status" value="1"/>
</dbReference>
<evidence type="ECO:0000313" key="14">
    <source>
        <dbReference type="EMBL" id="VAX76495.1"/>
    </source>
</evidence>
<feature type="domain" description="Tr-type G" evidence="13">
    <location>
        <begin position="2"/>
        <end position="184"/>
    </location>
</feature>
<dbReference type="InterPro" id="IPR027417">
    <property type="entry name" value="P-loop_NTPase"/>
</dbReference>
<dbReference type="GO" id="GO:0043022">
    <property type="term" value="F:ribosome binding"/>
    <property type="evidence" value="ECO:0007669"/>
    <property type="project" value="UniProtKB-UniRule"/>
</dbReference>
<dbReference type="CDD" id="cd16260">
    <property type="entry name" value="EF4_III"/>
    <property type="match status" value="1"/>
</dbReference>
<dbReference type="InterPro" id="IPR038363">
    <property type="entry name" value="LepA_C_sf"/>
</dbReference>
<dbReference type="Pfam" id="PF00679">
    <property type="entry name" value="EFG_C"/>
    <property type="match status" value="1"/>
</dbReference>
<comment type="function">
    <text evidence="9 12">Required for accurate and efficient protein synthesis under certain stress conditions. May act as a fidelity factor of the translation reaction, by catalyzing a one-codon backward translocation of tRNAs on improperly translocated ribosomes. Back-translocation proceeds from a post-translocation (POST) complex to a pre-translocation (PRE) complex, thus giving elongation factor G a second chance to translocate the tRNAs correctly. Binds to ribosomes in a GTP-dependent manner.</text>
</comment>
<organism evidence="14 15">
    <name type="scientific">Buchnera aphidicola</name>
    <name type="common">Cinara strobi</name>
    <dbReference type="NCBI Taxonomy" id="1921549"/>
    <lineage>
        <taxon>Bacteria</taxon>
        <taxon>Pseudomonadati</taxon>
        <taxon>Pseudomonadota</taxon>
        <taxon>Gammaproteobacteria</taxon>
        <taxon>Enterobacterales</taxon>
        <taxon>Erwiniaceae</taxon>
        <taxon>Buchnera</taxon>
    </lineage>
</organism>
<dbReference type="RefSeq" id="WP_158349266.1">
    <property type="nucleotide sequence ID" value="NZ_LR025085.1"/>
</dbReference>
<proteinExistence type="inferred from homology"/>
<evidence type="ECO:0000256" key="6">
    <source>
        <dbReference type="ARBA" id="ARBA00023134"/>
    </source>
</evidence>
<dbReference type="FunFam" id="3.30.70.870:FF:000004">
    <property type="entry name" value="Translation factor GUF1, mitochondrial"/>
    <property type="match status" value="1"/>
</dbReference>
<dbReference type="GO" id="GO:0045727">
    <property type="term" value="P:positive regulation of translation"/>
    <property type="evidence" value="ECO:0007669"/>
    <property type="project" value="UniProtKB-UniRule"/>
</dbReference>
<dbReference type="STRING" id="1921549.GCA_900128825_00172"/>
<evidence type="ECO:0000256" key="11">
    <source>
        <dbReference type="ARBA" id="ARBA00066744"/>
    </source>
</evidence>
<dbReference type="InterPro" id="IPR035647">
    <property type="entry name" value="EFG_III/V"/>
</dbReference>
<keyword evidence="7 12" id="KW-0472">Membrane</keyword>
<dbReference type="Gene3D" id="3.30.70.870">
    <property type="entry name" value="Elongation Factor G (Translational Gtpase), domain 3"/>
    <property type="match status" value="1"/>
</dbReference>
<evidence type="ECO:0000256" key="2">
    <source>
        <dbReference type="ARBA" id="ARBA00022475"/>
    </source>
</evidence>
<protein>
    <recommendedName>
        <fullName evidence="11 12">Elongation factor 4</fullName>
        <shortName evidence="12">EF-4</shortName>
        <ecNumber evidence="11 12">3.6.5.n1</ecNumber>
    </recommendedName>
    <alternativeName>
        <fullName evidence="12">Ribosomal back-translocase LepA</fullName>
    </alternativeName>
</protein>
<sequence length="597" mass="67808">MKYIRNFSIIAHIDHGKSTVSDRLIQACGGLSVREMSEQVLDTMELERERGITIKAQSVAINYTSKKGKNFCLNFIDTPGHVNFAYEVSRSLSACEGALLIIDSTQSVQAQTVANCHSALRMKLSILPVLNKIDLPNSQPDRVCRDIENIIGISTKNIVCCSAKTGQGIPELLEKIITVIPAPIGIEDNPLQALVIDSWFDKYFGVVLLIRIKNGFIMVKDKILVIRTKKIYKVDQLGVFTPKRIFKKSLFCGEVGWIICGIKNISSIQVGETITSFKNPSFKMLSSFKKIKPKIYAGIFPIKNHQYNQLKQALNKLQLNDSSLFYEFDNSQALGFGFRCGFLGMLHMEIIQSRLEREYNIEVILTAPTVIYEIILKKNKKKIYLDNLEKFPKKNLIQEIREPIALCNILTPTKYIGEIINLCIKKRGIQINLVYHDKTTVIQYEIPLSEVISNFFDQLKSISSGYASLEYNFIGFKKSDLVKIDILINSTKIIALSSICHKKNSIFIAKKIIEKIKTIIPRHQFNVPIQAAIENNIISRTTIQQLRKNVLSKCYGGDISRKKKLLQKQKKGKKRMKTFGNINLPQEIFFSVLKIDQ</sequence>
<name>A0A3B1E0I2_9GAMM</name>
<dbReference type="PRINTS" id="PR00315">
    <property type="entry name" value="ELONGATNFCT"/>
</dbReference>
<dbReference type="HAMAP" id="MF_00071">
    <property type="entry name" value="LepA"/>
    <property type="match status" value="1"/>
</dbReference>
<keyword evidence="2 12" id="KW-1003">Cell membrane</keyword>
<reference evidence="15" key="1">
    <citation type="submission" date="2018-09" db="EMBL/GenBank/DDBJ databases">
        <authorList>
            <person name="Manzano-Marin A."/>
            <person name="Manzano-Marin A."/>
        </authorList>
    </citation>
    <scope>NUCLEOTIDE SEQUENCE [LARGE SCALE GENOMIC DNA]</scope>
    <source>
        <strain evidence="15">BuCistrobi</strain>
    </source>
</reference>
<keyword evidence="3 12" id="KW-0547">Nucleotide-binding</keyword>
<comment type="catalytic activity">
    <reaction evidence="8 12">
        <text>GTP + H2O = GDP + phosphate + H(+)</text>
        <dbReference type="Rhea" id="RHEA:19669"/>
        <dbReference type="ChEBI" id="CHEBI:15377"/>
        <dbReference type="ChEBI" id="CHEBI:15378"/>
        <dbReference type="ChEBI" id="CHEBI:37565"/>
        <dbReference type="ChEBI" id="CHEBI:43474"/>
        <dbReference type="ChEBI" id="CHEBI:58189"/>
        <dbReference type="EC" id="3.6.5.n1"/>
    </reaction>
</comment>
<keyword evidence="5 12" id="KW-0648">Protein biosynthesis</keyword>
<dbReference type="InterPro" id="IPR031157">
    <property type="entry name" value="G_TR_CS"/>
</dbReference>
<dbReference type="NCBIfam" id="TIGR00231">
    <property type="entry name" value="small_GTP"/>
    <property type="match status" value="1"/>
</dbReference>
<dbReference type="InterPro" id="IPR035654">
    <property type="entry name" value="LepA_IV"/>
</dbReference>
<dbReference type="Pfam" id="PF06421">
    <property type="entry name" value="LepA_C"/>
    <property type="match status" value="1"/>
</dbReference>
<dbReference type="Gene3D" id="3.40.50.300">
    <property type="entry name" value="P-loop containing nucleotide triphosphate hydrolases"/>
    <property type="match status" value="1"/>
</dbReference>
<dbReference type="InterPro" id="IPR006297">
    <property type="entry name" value="EF-4"/>
</dbReference>
<dbReference type="AlphaFoldDB" id="A0A3B1E0I2"/>
<dbReference type="PROSITE" id="PS51722">
    <property type="entry name" value="G_TR_2"/>
    <property type="match status" value="1"/>
</dbReference>
<keyword evidence="4 12" id="KW-0378">Hydrolase</keyword>
<evidence type="ECO:0000256" key="10">
    <source>
        <dbReference type="ARBA" id="ARBA00061052"/>
    </source>
</evidence>
<comment type="subcellular location">
    <subcellularLocation>
        <location evidence="12">Cell membrane</location>
        <topology evidence="12">Peripheral membrane protein</topology>
        <orientation evidence="12">Cytoplasmic side</orientation>
    </subcellularLocation>
</comment>
<dbReference type="CDD" id="cd03709">
    <property type="entry name" value="lepA_C"/>
    <property type="match status" value="1"/>
</dbReference>
<evidence type="ECO:0000256" key="7">
    <source>
        <dbReference type="ARBA" id="ARBA00023136"/>
    </source>
</evidence>
<dbReference type="Gene3D" id="3.30.70.2570">
    <property type="entry name" value="Elongation factor 4, C-terminal domain"/>
    <property type="match status" value="1"/>
</dbReference>
<evidence type="ECO:0000256" key="9">
    <source>
        <dbReference type="ARBA" id="ARBA00057626"/>
    </source>
</evidence>
<dbReference type="Proteomes" id="UP000271849">
    <property type="component" value="Chromosome"/>
</dbReference>
<dbReference type="CDD" id="cd01890">
    <property type="entry name" value="LepA"/>
    <property type="match status" value="1"/>
</dbReference>
<feature type="binding site" evidence="12">
    <location>
        <begin position="131"/>
        <end position="134"/>
    </location>
    <ligand>
        <name>GTP</name>
        <dbReference type="ChEBI" id="CHEBI:37565"/>
    </ligand>
</feature>
<dbReference type="GO" id="GO:0003924">
    <property type="term" value="F:GTPase activity"/>
    <property type="evidence" value="ECO:0007669"/>
    <property type="project" value="UniProtKB-UniRule"/>
</dbReference>
<dbReference type="SUPFAM" id="SSF54980">
    <property type="entry name" value="EF-G C-terminal domain-like"/>
    <property type="match status" value="2"/>
</dbReference>
<dbReference type="OrthoDB" id="9804431at2"/>
<dbReference type="GO" id="GO:0097216">
    <property type="term" value="F:guanosine tetraphosphate binding"/>
    <property type="evidence" value="ECO:0007669"/>
    <property type="project" value="UniProtKB-ARBA"/>
</dbReference>
<dbReference type="CDD" id="cd03699">
    <property type="entry name" value="EF4_II"/>
    <property type="match status" value="1"/>
</dbReference>